<evidence type="ECO:0000313" key="3">
    <source>
        <dbReference type="EMBL" id="AYQ73377.1"/>
    </source>
</evidence>
<dbReference type="Proteomes" id="UP000269097">
    <property type="component" value="Chromosome"/>
</dbReference>
<dbReference type="InterPro" id="IPR052698">
    <property type="entry name" value="MoCofactor_Util/Proc"/>
</dbReference>
<dbReference type="EMBL" id="CP033433">
    <property type="protein sequence ID" value="AYQ73377.1"/>
    <property type="molecule type" value="Genomic_DNA"/>
</dbReference>
<sequence>MDHGAVWSEVSRSGGAAVLATIIAVEGHAYRKEGAAMVLRPEGESEGVLSPGCLEDDLRARVPAVLASGLPELVYYDMRPEEDPIWGEAIGCGGRITILLEPLDGELRSLLLEAHGLLEAGRGAVLERRLAGKRIEYRLIRALEERGADDTAGELLFASAFRPVPRLILFGAGRDAPPLCALAAKIGFRVVVADWRQGLLSADRFPAASERIAGTPEELARRLNVGSGDYVILCSHQLRRDREMLERMLPASPYYLGVMGSGKRVEVLFEGLKRTPNVSAPVGLDIGADGPEEIAVSIAAELVARKAAAAAGVREVGADAGRGFVFGGGTGEPDGRRQAVR</sequence>
<dbReference type="Gene3D" id="3.40.50.720">
    <property type="entry name" value="NAD(P)-binding Rossmann-like Domain"/>
    <property type="match status" value="1"/>
</dbReference>
<evidence type="ECO:0000259" key="2">
    <source>
        <dbReference type="Pfam" id="PF13478"/>
    </source>
</evidence>
<evidence type="ECO:0000313" key="4">
    <source>
        <dbReference type="Proteomes" id="UP000269097"/>
    </source>
</evidence>
<feature type="domain" description="XdhC Rossmann" evidence="2">
    <location>
        <begin position="167"/>
        <end position="302"/>
    </location>
</feature>
<organism evidence="3 4">
    <name type="scientific">Cohnella candidum</name>
    <dbReference type="NCBI Taxonomy" id="2674991"/>
    <lineage>
        <taxon>Bacteria</taxon>
        <taxon>Bacillati</taxon>
        <taxon>Bacillota</taxon>
        <taxon>Bacilli</taxon>
        <taxon>Bacillales</taxon>
        <taxon>Paenibacillaceae</taxon>
        <taxon>Cohnella</taxon>
    </lineage>
</organism>
<proteinExistence type="predicted"/>
<feature type="domain" description="XdhC- CoxI" evidence="1">
    <location>
        <begin position="12"/>
        <end position="77"/>
    </location>
</feature>
<evidence type="ECO:0000259" key="1">
    <source>
        <dbReference type="Pfam" id="PF02625"/>
    </source>
</evidence>
<dbReference type="PANTHER" id="PTHR30388">
    <property type="entry name" value="ALDEHYDE OXIDOREDUCTASE MOLYBDENUM COFACTOR ASSEMBLY PROTEIN"/>
    <property type="match status" value="1"/>
</dbReference>
<dbReference type="Pfam" id="PF02625">
    <property type="entry name" value="XdhC_CoxI"/>
    <property type="match status" value="1"/>
</dbReference>
<reference evidence="3 4" key="1">
    <citation type="submission" date="2018-10" db="EMBL/GenBank/DDBJ databases">
        <title>Genome Sequence of Cohnella sp.</title>
        <authorList>
            <person name="Srinivasan S."/>
            <person name="Kim M.K."/>
        </authorList>
    </citation>
    <scope>NUCLEOTIDE SEQUENCE [LARGE SCALE GENOMIC DNA]</scope>
    <source>
        <strain evidence="3 4">18JY8-7</strain>
    </source>
</reference>
<dbReference type="InterPro" id="IPR003777">
    <property type="entry name" value="XdhC_CoxI"/>
</dbReference>
<dbReference type="RefSeq" id="WP_123041459.1">
    <property type="nucleotide sequence ID" value="NZ_CP033433.1"/>
</dbReference>
<accession>A0A3G3JZS8</accession>
<dbReference type="InterPro" id="IPR027051">
    <property type="entry name" value="XdhC_Rossmann_dom"/>
</dbReference>
<dbReference type="AlphaFoldDB" id="A0A3G3JZS8"/>
<dbReference type="Pfam" id="PF13478">
    <property type="entry name" value="XdhC_C"/>
    <property type="match status" value="1"/>
</dbReference>
<gene>
    <name evidence="3" type="ORF">EAV92_12830</name>
</gene>
<name>A0A3G3JZS8_9BACL</name>
<protein>
    <submittedName>
        <fullName evidence="3">XdhC/CoxI family protein</fullName>
    </submittedName>
</protein>
<dbReference type="KEGG" id="coh:EAV92_12830"/>
<dbReference type="PANTHER" id="PTHR30388:SF6">
    <property type="entry name" value="XANTHINE DEHYDROGENASE SUBUNIT A-RELATED"/>
    <property type="match status" value="1"/>
</dbReference>
<keyword evidence="4" id="KW-1185">Reference proteome</keyword>